<dbReference type="VEuPathDB" id="FungiDB:MYCFIDRAFT_179400"/>
<dbReference type="HOGENOM" id="CLU_1856151_0_0_1"/>
<proteinExistence type="predicted"/>
<protein>
    <submittedName>
        <fullName evidence="1">Uncharacterized protein</fullName>
    </submittedName>
</protein>
<name>M3ALA8_PSEFD</name>
<dbReference type="GeneID" id="19334117"/>
<sequence>MECTWPPRALFVCQGSQLCYDDGSMPNVPRAGDRVVGSKDHGELHQKTSSDFDRETVQCVWSLELWTSICSRKVQSNINLSIRCQHSALCCSNHKEEVSKCAENVRNNAMTIDDATRESLSQDILQSRSLAIPRRDEI</sequence>
<organism evidence="1 2">
    <name type="scientific">Pseudocercospora fijiensis (strain CIRAD86)</name>
    <name type="common">Black leaf streak disease fungus</name>
    <name type="synonym">Mycosphaerella fijiensis</name>
    <dbReference type="NCBI Taxonomy" id="383855"/>
    <lineage>
        <taxon>Eukaryota</taxon>
        <taxon>Fungi</taxon>
        <taxon>Dikarya</taxon>
        <taxon>Ascomycota</taxon>
        <taxon>Pezizomycotina</taxon>
        <taxon>Dothideomycetes</taxon>
        <taxon>Dothideomycetidae</taxon>
        <taxon>Mycosphaerellales</taxon>
        <taxon>Mycosphaerellaceae</taxon>
        <taxon>Pseudocercospora</taxon>
    </lineage>
</organism>
<keyword evidence="2" id="KW-1185">Reference proteome</keyword>
<gene>
    <name evidence="1" type="ORF">MYCFIDRAFT_179400</name>
</gene>
<dbReference type="RefSeq" id="XP_007931682.1">
    <property type="nucleotide sequence ID" value="XM_007933491.1"/>
</dbReference>
<accession>M3ALA8</accession>
<evidence type="ECO:0000313" key="1">
    <source>
        <dbReference type="EMBL" id="EME77943.1"/>
    </source>
</evidence>
<dbReference type="EMBL" id="KB446564">
    <property type="protein sequence ID" value="EME77943.1"/>
    <property type="molecule type" value="Genomic_DNA"/>
</dbReference>
<evidence type="ECO:0000313" key="2">
    <source>
        <dbReference type="Proteomes" id="UP000016932"/>
    </source>
</evidence>
<dbReference type="KEGG" id="pfj:MYCFIDRAFT_179400"/>
<dbReference type="Proteomes" id="UP000016932">
    <property type="component" value="Unassembled WGS sequence"/>
</dbReference>
<reference evidence="1 2" key="1">
    <citation type="journal article" date="2012" name="PLoS Pathog.">
        <title>Diverse lifestyles and strategies of plant pathogenesis encoded in the genomes of eighteen Dothideomycetes fungi.</title>
        <authorList>
            <person name="Ohm R.A."/>
            <person name="Feau N."/>
            <person name="Henrissat B."/>
            <person name="Schoch C.L."/>
            <person name="Horwitz B.A."/>
            <person name="Barry K.W."/>
            <person name="Condon B.J."/>
            <person name="Copeland A.C."/>
            <person name="Dhillon B."/>
            <person name="Glaser F."/>
            <person name="Hesse C.N."/>
            <person name="Kosti I."/>
            <person name="LaButti K."/>
            <person name="Lindquist E.A."/>
            <person name="Lucas S."/>
            <person name="Salamov A.A."/>
            <person name="Bradshaw R.E."/>
            <person name="Ciuffetti L."/>
            <person name="Hamelin R.C."/>
            <person name="Kema G.H.J."/>
            <person name="Lawrence C."/>
            <person name="Scott J.A."/>
            <person name="Spatafora J.W."/>
            <person name="Turgeon B.G."/>
            <person name="de Wit P.J.G.M."/>
            <person name="Zhong S."/>
            <person name="Goodwin S.B."/>
            <person name="Grigoriev I.V."/>
        </authorList>
    </citation>
    <scope>NUCLEOTIDE SEQUENCE [LARGE SCALE GENOMIC DNA]</scope>
    <source>
        <strain evidence="1 2">CIRAD86</strain>
    </source>
</reference>
<dbReference type="AlphaFoldDB" id="M3ALA8"/>